<dbReference type="Gene3D" id="3.40.50.300">
    <property type="entry name" value="P-loop containing nucleotide triphosphate hydrolases"/>
    <property type="match status" value="1"/>
</dbReference>
<protein>
    <recommendedName>
        <fullName evidence="1">AAA+ ATPase domain-containing protein</fullName>
    </recommendedName>
</protein>
<sequence length="420" mass="48504">MNTIESVEIRGFWGSYSVKADFHNDFNFIVGVNGSGKTTLLNLVAGTLKADIKILARYEFDYIRINLRDLKNKRKPCIEIKRDTDLPYFEAHYRIWENATDKPFIHILSEVDTFESRPSSTALKIRMQLAGSKIPGRGLKDHLELLFNLTWLSVQRSELTSDRRTEPLDAKLDDLFNRLVRYLSSLSRQVNRLYEGFQEQIFLSLLSVDDVKNIKVPSKNKIEKERLGLIQIFNQFQMGKSKHLEEITNKFNTVEKLINRVQAGSFSEVEDTLQLFALQRIEKAVDAWEQVTHHKNEILSPKNVFLDILNNLVQRKIFEFNERNELEVISHSGVPLTPYQLSSGEKQILIILGEALLQESKSYIYMADEPELSLHVEWQEKLATSIKLLNPSAQIIFATHSPDVVSIYQENVLQMEDCIS</sequence>
<proteinExistence type="predicted"/>
<reference evidence="2 3" key="1">
    <citation type="submission" date="2018-08" db="EMBL/GenBank/DDBJ databases">
        <title>Recombination of ecologically and evolutionarily significant loci maintains genetic cohesion in the Pseudomonas syringae species complex.</title>
        <authorList>
            <person name="Dillon M."/>
            <person name="Thakur S."/>
            <person name="Almeida R.N.D."/>
            <person name="Weir B.S."/>
            <person name="Guttman D.S."/>
        </authorList>
    </citation>
    <scope>NUCLEOTIDE SEQUENCE [LARGE SCALE GENOMIC DNA]</scope>
    <source>
        <strain evidence="2 3">ICMP 6917</strain>
    </source>
</reference>
<dbReference type="AlphaFoldDB" id="A0A3M4W7T1"/>
<dbReference type="InterPro" id="IPR051396">
    <property type="entry name" value="Bact_Antivir_Def_Nuclease"/>
</dbReference>
<organism evidence="2 3">
    <name type="scientific">Pseudomonas cichorii</name>
    <dbReference type="NCBI Taxonomy" id="36746"/>
    <lineage>
        <taxon>Bacteria</taxon>
        <taxon>Pseudomonadati</taxon>
        <taxon>Pseudomonadota</taxon>
        <taxon>Gammaproteobacteria</taxon>
        <taxon>Pseudomonadales</taxon>
        <taxon>Pseudomonadaceae</taxon>
        <taxon>Pseudomonas</taxon>
    </lineage>
</organism>
<dbReference type="InterPro" id="IPR041685">
    <property type="entry name" value="AAA_GajA/Old/RecF-like"/>
</dbReference>
<dbReference type="CDD" id="cd00267">
    <property type="entry name" value="ABC_ATPase"/>
    <property type="match status" value="1"/>
</dbReference>
<dbReference type="EMBL" id="RBRY01000052">
    <property type="protein sequence ID" value="RMR60074.1"/>
    <property type="molecule type" value="Genomic_DNA"/>
</dbReference>
<comment type="caution">
    <text evidence="2">The sequence shown here is derived from an EMBL/GenBank/DDBJ whole genome shotgun (WGS) entry which is preliminary data.</text>
</comment>
<dbReference type="Pfam" id="PF13175">
    <property type="entry name" value="AAA_15"/>
    <property type="match status" value="1"/>
</dbReference>
<dbReference type="Proteomes" id="UP000278332">
    <property type="component" value="Unassembled WGS sequence"/>
</dbReference>
<gene>
    <name evidence="2" type="ORF">ALP84_01373</name>
</gene>
<dbReference type="SUPFAM" id="SSF52540">
    <property type="entry name" value="P-loop containing nucleoside triphosphate hydrolases"/>
    <property type="match status" value="1"/>
</dbReference>
<evidence type="ECO:0000313" key="3">
    <source>
        <dbReference type="Proteomes" id="UP000278332"/>
    </source>
</evidence>
<dbReference type="InterPro" id="IPR027417">
    <property type="entry name" value="P-loop_NTPase"/>
</dbReference>
<evidence type="ECO:0000259" key="1">
    <source>
        <dbReference type="SMART" id="SM00382"/>
    </source>
</evidence>
<accession>A0A3M4W7T1</accession>
<dbReference type="InterPro" id="IPR003593">
    <property type="entry name" value="AAA+_ATPase"/>
</dbReference>
<evidence type="ECO:0000313" key="2">
    <source>
        <dbReference type="EMBL" id="RMR60074.1"/>
    </source>
</evidence>
<dbReference type="PANTHER" id="PTHR43581:SF2">
    <property type="entry name" value="EXCINUCLEASE ATPASE SUBUNIT"/>
    <property type="match status" value="1"/>
</dbReference>
<name>A0A3M4W7T1_PSECI</name>
<dbReference type="SMART" id="SM00382">
    <property type="entry name" value="AAA"/>
    <property type="match status" value="1"/>
</dbReference>
<dbReference type="PANTHER" id="PTHR43581">
    <property type="entry name" value="ATP/GTP PHOSPHATASE"/>
    <property type="match status" value="1"/>
</dbReference>
<dbReference type="RefSeq" id="WP_122320723.1">
    <property type="nucleotide sequence ID" value="NZ_RBRY01000052.1"/>
</dbReference>
<feature type="domain" description="AAA+ ATPase" evidence="1">
    <location>
        <begin position="23"/>
        <end position="416"/>
    </location>
</feature>